<dbReference type="Pfam" id="PF21688">
    <property type="entry name" value="FAD-depend_C"/>
    <property type="match status" value="1"/>
</dbReference>
<proteinExistence type="predicted"/>
<dbReference type="AlphaFoldDB" id="A0A9D9ICD2"/>
<reference evidence="2" key="1">
    <citation type="submission" date="2020-10" db="EMBL/GenBank/DDBJ databases">
        <authorList>
            <person name="Gilroy R."/>
        </authorList>
    </citation>
    <scope>NUCLEOTIDE SEQUENCE</scope>
    <source>
        <strain evidence="2">14700</strain>
    </source>
</reference>
<dbReference type="Gene3D" id="3.30.70.2700">
    <property type="match status" value="1"/>
</dbReference>
<comment type="caution">
    <text evidence="2">The sequence shown here is derived from an EMBL/GenBank/DDBJ whole genome shotgun (WGS) entry which is preliminary data.</text>
</comment>
<protein>
    <submittedName>
        <fullName evidence="2">FAD-binding protein</fullName>
    </submittedName>
</protein>
<name>A0A9D9ICD2_9SPIO</name>
<feature type="domain" description="FAD-dependent protein C-terminal" evidence="1">
    <location>
        <begin position="269"/>
        <end position="459"/>
    </location>
</feature>
<dbReference type="PANTHER" id="PTHR42842">
    <property type="entry name" value="FAD/NAD(P)-BINDING OXIDOREDUCTASE"/>
    <property type="match status" value="1"/>
</dbReference>
<dbReference type="Proteomes" id="UP000810292">
    <property type="component" value="Unassembled WGS sequence"/>
</dbReference>
<dbReference type="Gene3D" id="3.50.50.60">
    <property type="entry name" value="FAD/NAD(P)-binding domain"/>
    <property type="match status" value="2"/>
</dbReference>
<dbReference type="InterPro" id="IPR028348">
    <property type="entry name" value="FAD-binding_protein"/>
</dbReference>
<organism evidence="2 3">
    <name type="scientific">Candidatus Ornithospirochaeta stercoravium</name>
    <dbReference type="NCBI Taxonomy" id="2840897"/>
    <lineage>
        <taxon>Bacteria</taxon>
        <taxon>Pseudomonadati</taxon>
        <taxon>Spirochaetota</taxon>
        <taxon>Spirochaetia</taxon>
        <taxon>Spirochaetales</taxon>
        <taxon>Spirochaetaceae</taxon>
        <taxon>Spirochaetaceae incertae sedis</taxon>
        <taxon>Candidatus Ornithospirochaeta</taxon>
    </lineage>
</organism>
<dbReference type="SUPFAM" id="SSF51905">
    <property type="entry name" value="FAD/NAD(P)-binding domain"/>
    <property type="match status" value="1"/>
</dbReference>
<accession>A0A9D9ICD2</accession>
<gene>
    <name evidence="2" type="ORF">IAA72_05310</name>
</gene>
<evidence type="ECO:0000259" key="1">
    <source>
        <dbReference type="Pfam" id="PF21688"/>
    </source>
</evidence>
<sequence length="512" mass="55896">MLRDISASFPPEEGMNEDRLKKAIARKLHISPDSIKGIRIRKRSIDARHGDVKIQIDAALYINEEPEKLYEETVFPNVDGSKKAIVVGFGPAGIFAALTLLENGICPIVLERGEDVHSRLKSIGTLSRDGKLNEESNYAFGEGGAGAFSDGKLYTRSSKRGDVGRILSLLVQHGADESILYDARPHIGSDRLPYIIENIRNTIISHGGEVLFGKRVVKLLRKGDETAGVICQDGSEYIGPVVLATGHSAKDVYYFLQDEGFALEAKSTAAGVRLEHPQHLIDSIQYHNDKGRGLYLPPASYSFRAQVNGRGVYSFCMCPGGVVVPAASESGHAVLNGMSPSSRGGRKANSGMIVELRKEELTDTDPFAMLRYIEEIERRCFAEGFAAYAERMTDFVSDRPKATLPETTYPRPVIASRLDDYLPRIIAESLREGFKAFDRSTKGRFITAEAMLLAPETRTSSPVRILRDESMKQGRGLYPAGEGAGYAGGIVSAAIDGSEAALRLGGDYGYLR</sequence>
<dbReference type="PIRSF" id="PIRSF038984">
    <property type="entry name" value="FAD_binding_protein"/>
    <property type="match status" value="1"/>
</dbReference>
<reference evidence="2" key="2">
    <citation type="journal article" date="2021" name="PeerJ">
        <title>Extensive microbial diversity within the chicken gut microbiome revealed by metagenomics and culture.</title>
        <authorList>
            <person name="Gilroy R."/>
            <person name="Ravi A."/>
            <person name="Getino M."/>
            <person name="Pursley I."/>
            <person name="Horton D.L."/>
            <person name="Alikhan N.F."/>
            <person name="Baker D."/>
            <person name="Gharbi K."/>
            <person name="Hall N."/>
            <person name="Watson M."/>
            <person name="Adriaenssens E.M."/>
            <person name="Foster-Nyarko E."/>
            <person name="Jarju S."/>
            <person name="Secka A."/>
            <person name="Antonio M."/>
            <person name="Oren A."/>
            <person name="Chaudhuri R.R."/>
            <person name="La Ragione R."/>
            <person name="Hildebrand F."/>
            <person name="Pallen M.J."/>
        </authorList>
    </citation>
    <scope>NUCLEOTIDE SEQUENCE</scope>
    <source>
        <strain evidence="2">14700</strain>
    </source>
</reference>
<dbReference type="EMBL" id="JADIMF010000082">
    <property type="protein sequence ID" value="MBO8469183.1"/>
    <property type="molecule type" value="Genomic_DNA"/>
</dbReference>
<evidence type="ECO:0000313" key="2">
    <source>
        <dbReference type="EMBL" id="MBO8469183.1"/>
    </source>
</evidence>
<dbReference type="InterPro" id="IPR049516">
    <property type="entry name" value="FAD-depend_C"/>
</dbReference>
<dbReference type="PANTHER" id="PTHR42842:SF3">
    <property type="entry name" value="FAD_NAD(P)-BINDING OXIDOREDUCTASE FAMILY PROTEIN"/>
    <property type="match status" value="1"/>
</dbReference>
<dbReference type="InterPro" id="IPR036188">
    <property type="entry name" value="FAD/NAD-bd_sf"/>
</dbReference>
<evidence type="ECO:0000313" key="3">
    <source>
        <dbReference type="Proteomes" id="UP000810292"/>
    </source>
</evidence>